<organism evidence="2 3">
    <name type="scientific">Candidatus Taylorbacteria bacterium RIFCSPLOWO2_12_FULL_43_20</name>
    <dbReference type="NCBI Taxonomy" id="1802332"/>
    <lineage>
        <taxon>Bacteria</taxon>
        <taxon>Candidatus Tayloriibacteriota</taxon>
    </lineage>
</organism>
<accession>A0A1G2P1Q7</accession>
<sequence>MKLHYSQKLKPLARNFRKSGNLSEVLLWKELRAKRLGVQFLRQRPIGDYVVDFYCHKLNMAIEIDGVSHDSKVEQDRARQNVLESRGVRFLRFTDEDVRYNRDSVIREIRVSIENFSRNMS</sequence>
<comment type="caution">
    <text evidence="2">The sequence shown here is derived from an EMBL/GenBank/DDBJ whole genome shotgun (WGS) entry which is preliminary data.</text>
</comment>
<dbReference type="EMBL" id="MHSK01000028">
    <property type="protein sequence ID" value="OHA41659.1"/>
    <property type="molecule type" value="Genomic_DNA"/>
</dbReference>
<gene>
    <name evidence="2" type="ORF">A3G52_04295</name>
</gene>
<dbReference type="Proteomes" id="UP000177269">
    <property type="component" value="Unassembled WGS sequence"/>
</dbReference>
<dbReference type="InterPro" id="IPR007569">
    <property type="entry name" value="DUF559"/>
</dbReference>
<proteinExistence type="predicted"/>
<protein>
    <recommendedName>
        <fullName evidence="1">DUF559 domain-containing protein</fullName>
    </recommendedName>
</protein>
<evidence type="ECO:0000259" key="1">
    <source>
        <dbReference type="Pfam" id="PF04480"/>
    </source>
</evidence>
<dbReference type="CDD" id="cd01038">
    <property type="entry name" value="Endonuclease_DUF559"/>
    <property type="match status" value="1"/>
</dbReference>
<evidence type="ECO:0000313" key="2">
    <source>
        <dbReference type="EMBL" id="OHA41659.1"/>
    </source>
</evidence>
<name>A0A1G2P1Q7_9BACT</name>
<dbReference type="AlphaFoldDB" id="A0A1G2P1Q7"/>
<dbReference type="PANTHER" id="PTHR38590:SF1">
    <property type="entry name" value="BLL0828 PROTEIN"/>
    <property type="match status" value="1"/>
</dbReference>
<dbReference type="InterPro" id="IPR011335">
    <property type="entry name" value="Restrct_endonuc-II-like"/>
</dbReference>
<dbReference type="InterPro" id="IPR047216">
    <property type="entry name" value="Endonuclease_DUF559_bact"/>
</dbReference>
<dbReference type="PANTHER" id="PTHR38590">
    <property type="entry name" value="BLL0828 PROTEIN"/>
    <property type="match status" value="1"/>
</dbReference>
<dbReference type="Gene3D" id="3.40.960.10">
    <property type="entry name" value="VSR Endonuclease"/>
    <property type="match status" value="1"/>
</dbReference>
<dbReference type="Pfam" id="PF04480">
    <property type="entry name" value="DUF559"/>
    <property type="match status" value="1"/>
</dbReference>
<dbReference type="SUPFAM" id="SSF52980">
    <property type="entry name" value="Restriction endonuclease-like"/>
    <property type="match status" value="1"/>
</dbReference>
<reference evidence="2 3" key="1">
    <citation type="journal article" date="2016" name="Nat. Commun.">
        <title>Thousands of microbial genomes shed light on interconnected biogeochemical processes in an aquifer system.</title>
        <authorList>
            <person name="Anantharaman K."/>
            <person name="Brown C.T."/>
            <person name="Hug L.A."/>
            <person name="Sharon I."/>
            <person name="Castelle C.J."/>
            <person name="Probst A.J."/>
            <person name="Thomas B.C."/>
            <person name="Singh A."/>
            <person name="Wilkins M.J."/>
            <person name="Karaoz U."/>
            <person name="Brodie E.L."/>
            <person name="Williams K.H."/>
            <person name="Hubbard S.S."/>
            <person name="Banfield J.F."/>
        </authorList>
    </citation>
    <scope>NUCLEOTIDE SEQUENCE [LARGE SCALE GENOMIC DNA]</scope>
</reference>
<evidence type="ECO:0000313" key="3">
    <source>
        <dbReference type="Proteomes" id="UP000177269"/>
    </source>
</evidence>
<feature type="domain" description="DUF559" evidence="1">
    <location>
        <begin position="8"/>
        <end position="113"/>
    </location>
</feature>